<dbReference type="Pfam" id="PF14518">
    <property type="entry name" value="Haem_oxygenas_2"/>
    <property type="match status" value="1"/>
</dbReference>
<comment type="caution">
    <text evidence="2">The sequence shown here is derived from an EMBL/GenBank/DDBJ whole genome shotgun (WGS) entry which is preliminary data.</text>
</comment>
<dbReference type="PANTHER" id="PTHR40279:SF3">
    <property type="entry name" value="4-AMINOBENZOATE SYNTHASE"/>
    <property type="match status" value="1"/>
</dbReference>
<evidence type="ECO:0000313" key="2">
    <source>
        <dbReference type="EMBL" id="NUZ06807.1"/>
    </source>
</evidence>
<evidence type="ECO:0000313" key="3">
    <source>
        <dbReference type="Proteomes" id="UP000529637"/>
    </source>
</evidence>
<name>A0A7Y6NP73_9BURK</name>
<gene>
    <name evidence="2" type="ORF">HQN59_13665</name>
</gene>
<dbReference type="Proteomes" id="UP000529637">
    <property type="component" value="Unassembled WGS sequence"/>
</dbReference>
<reference evidence="2 3" key="1">
    <citation type="submission" date="2020-06" db="EMBL/GenBank/DDBJ databases">
        <title>Schlegella sp. ID0723 isolated from air conditioner.</title>
        <authorList>
            <person name="Kim D.Y."/>
            <person name="Kim D.-U."/>
        </authorList>
    </citation>
    <scope>NUCLEOTIDE SEQUENCE [LARGE SCALE GENOMIC DNA]</scope>
    <source>
        <strain evidence="2 3">ID0723</strain>
    </source>
</reference>
<dbReference type="Gene3D" id="1.20.910.10">
    <property type="entry name" value="Heme oxygenase-like"/>
    <property type="match status" value="1"/>
</dbReference>
<keyword evidence="3" id="KW-1185">Reference proteome</keyword>
<protein>
    <submittedName>
        <fullName evidence="2">Iron-containing redox enzyme family protein</fullName>
    </submittedName>
</protein>
<dbReference type="RefSeq" id="WP_176069668.1">
    <property type="nucleotide sequence ID" value="NZ_JABWMJ010000006.1"/>
</dbReference>
<dbReference type="GO" id="GO:0016491">
    <property type="term" value="F:oxidoreductase activity"/>
    <property type="evidence" value="ECO:0007669"/>
    <property type="project" value="UniProtKB-KW"/>
</dbReference>
<dbReference type="InterPro" id="IPR016084">
    <property type="entry name" value="Haem_Oase-like_multi-hlx"/>
</dbReference>
<dbReference type="SUPFAM" id="SSF48613">
    <property type="entry name" value="Heme oxygenase-like"/>
    <property type="match status" value="1"/>
</dbReference>
<dbReference type="PANTHER" id="PTHR40279">
    <property type="entry name" value="PQQC-LIKE PROTEIN"/>
    <property type="match status" value="1"/>
</dbReference>
<accession>A0A7Y6NP73</accession>
<evidence type="ECO:0000256" key="1">
    <source>
        <dbReference type="ARBA" id="ARBA00023002"/>
    </source>
</evidence>
<dbReference type="AlphaFoldDB" id="A0A7Y6NP73"/>
<keyword evidence="1" id="KW-0560">Oxidoreductase</keyword>
<proteinExistence type="predicted"/>
<organism evidence="2 3">
    <name type="scientific">Piscinibacter koreensis</name>
    <dbReference type="NCBI Taxonomy" id="2742824"/>
    <lineage>
        <taxon>Bacteria</taxon>
        <taxon>Pseudomonadati</taxon>
        <taxon>Pseudomonadota</taxon>
        <taxon>Betaproteobacteria</taxon>
        <taxon>Burkholderiales</taxon>
        <taxon>Sphaerotilaceae</taxon>
        <taxon>Piscinibacter</taxon>
    </lineage>
</organism>
<dbReference type="InterPro" id="IPR039068">
    <property type="entry name" value="PqqC-like"/>
</dbReference>
<dbReference type="EMBL" id="JABWMJ010000006">
    <property type="protein sequence ID" value="NUZ06807.1"/>
    <property type="molecule type" value="Genomic_DNA"/>
</dbReference>
<sequence length="230" mass="25805">MKLSDHVLESSAEDYRKAFEAHPVFVALQNGTFSRTAYLAYLRETFHLIRHTTSIMARAASHVPDSQRQLRGWFLDQAIEEHNHDLLCITDIEGLGENPDTFLKAHPRRGAWGLITQCYHVAETNPVALLGYLLTTEGVGATYASKYADLLTSPLYGYRSNQVTFLRAHGGFDVEHVAEVKRLMDRLDADESTREAILAVRRFSIMYYAQMLADSLDGETVATPELAKAA</sequence>